<gene>
    <name evidence="5" type="primary">coaE</name>
    <name evidence="7" type="ORF">CL52_16075</name>
    <name evidence="8" type="ORF">SAMN05660875_109130</name>
</gene>
<dbReference type="PANTHER" id="PTHR10695">
    <property type="entry name" value="DEPHOSPHO-COA KINASE-RELATED"/>
    <property type="match status" value="1"/>
</dbReference>
<keyword evidence="5 7" id="KW-0418">Kinase</keyword>
<keyword evidence="10" id="KW-1185">Reference proteome</keyword>
<evidence type="ECO:0000313" key="9">
    <source>
        <dbReference type="Proteomes" id="UP000031271"/>
    </source>
</evidence>
<dbReference type="SUPFAM" id="SSF52540">
    <property type="entry name" value="P-loop containing nucleoside triphosphate hydrolases"/>
    <property type="match status" value="1"/>
</dbReference>
<comment type="similarity">
    <text evidence="1 5">Belongs to the CoaE family.</text>
</comment>
<dbReference type="GO" id="GO:0005524">
    <property type="term" value="F:ATP binding"/>
    <property type="evidence" value="ECO:0007669"/>
    <property type="project" value="UniProtKB-UniRule"/>
</dbReference>
<comment type="subcellular location">
    <subcellularLocation>
        <location evidence="5">Cytoplasm</location>
    </subcellularLocation>
</comment>
<dbReference type="PANTHER" id="PTHR10695:SF46">
    <property type="entry name" value="BIFUNCTIONAL COENZYME A SYNTHASE-RELATED"/>
    <property type="match status" value="1"/>
</dbReference>
<organism evidence="7 9">
    <name type="scientific">Stutzerimonas balearica DSM 6083</name>
    <dbReference type="NCBI Taxonomy" id="1123016"/>
    <lineage>
        <taxon>Bacteria</taxon>
        <taxon>Pseudomonadati</taxon>
        <taxon>Pseudomonadota</taxon>
        <taxon>Gammaproteobacteria</taxon>
        <taxon>Pseudomonadales</taxon>
        <taxon>Pseudomonadaceae</taxon>
        <taxon>Stutzerimonas</taxon>
    </lineage>
</organism>
<accession>A0A8D3Y3B8</accession>
<evidence type="ECO:0000313" key="10">
    <source>
        <dbReference type="Proteomes" id="UP000182276"/>
    </source>
</evidence>
<dbReference type="GO" id="GO:0015937">
    <property type="term" value="P:coenzyme A biosynthetic process"/>
    <property type="evidence" value="ECO:0007669"/>
    <property type="project" value="UniProtKB-UniRule"/>
</dbReference>
<evidence type="ECO:0000256" key="3">
    <source>
        <dbReference type="ARBA" id="ARBA00022840"/>
    </source>
</evidence>
<sequence>MKPWILGLTGGIGSGKSAAAERFAELGVHVVDADQVARSVVEPGSAALAQIVDRFGVPILASSGELNRAALRERIFTSVEDRHWLERLLHPLIRQEIWASLSRAESPYAVLVSPLLVESAQHEQVDRVLVVDVPEDLQLQRVLARDQVSEDQVRAILAAQARREDRLRHANDVLVNDRDLSWLRQEVGRLHDRYLQLRGAGE</sequence>
<dbReference type="GO" id="GO:0005737">
    <property type="term" value="C:cytoplasm"/>
    <property type="evidence" value="ECO:0007669"/>
    <property type="project" value="UniProtKB-SubCell"/>
</dbReference>
<reference evidence="8 10" key="2">
    <citation type="submission" date="2016-10" db="EMBL/GenBank/DDBJ databases">
        <authorList>
            <person name="Varghese N."/>
            <person name="Submissions S."/>
        </authorList>
    </citation>
    <scope>NUCLEOTIDE SEQUENCE [LARGE SCALE GENOMIC DNA]</scope>
    <source>
        <strain evidence="8 10">DSM 6083</strain>
    </source>
</reference>
<evidence type="ECO:0000256" key="5">
    <source>
        <dbReference type="HAMAP-Rule" id="MF_00376"/>
    </source>
</evidence>
<protein>
    <recommendedName>
        <fullName evidence="5 6">Dephospho-CoA kinase</fullName>
        <ecNumber evidence="5 6">2.7.1.24</ecNumber>
    </recommendedName>
    <alternativeName>
        <fullName evidence="5">Dephosphocoenzyme A kinase</fullName>
    </alternativeName>
</protein>
<comment type="function">
    <text evidence="5">Catalyzes the phosphorylation of the 3'-hydroxyl group of dephosphocoenzyme A to form coenzyme A.</text>
</comment>
<dbReference type="Proteomes" id="UP000182276">
    <property type="component" value="Unassembled WGS sequence"/>
</dbReference>
<dbReference type="NCBIfam" id="TIGR00152">
    <property type="entry name" value="dephospho-CoA kinase"/>
    <property type="match status" value="1"/>
</dbReference>
<evidence type="ECO:0000256" key="6">
    <source>
        <dbReference type="NCBIfam" id="TIGR00152"/>
    </source>
</evidence>
<keyword evidence="2 5" id="KW-0547">Nucleotide-binding</keyword>
<reference evidence="7 9" key="3">
    <citation type="journal article" name="Genome Announc.">
        <title>Complete Genome Sequence of Pseudomonas balearica DSM 6083T.</title>
        <authorList>
            <person name="Bennasar-Figueras A."/>
            <person name="Salva-Serra F."/>
            <person name="Jaen-Luchoro D."/>
            <person name="Segui C."/>
            <person name="Aliaga F."/>
            <person name="Busquets A."/>
            <person name="Gomila M."/>
            <person name="Moore E.R."/>
            <person name="Lalucat J."/>
        </authorList>
    </citation>
    <scope>NUCLEOTIDE SEQUENCE [LARGE SCALE GENOMIC DNA]</scope>
    <source>
        <strain evidence="9">DSM 6083</strain>
        <strain evidence="7">DSM6083</strain>
    </source>
</reference>
<dbReference type="RefSeq" id="WP_043221694.1">
    <property type="nucleotide sequence ID" value="NZ_CP007511.1"/>
</dbReference>
<dbReference type="CDD" id="cd02022">
    <property type="entry name" value="DPCK"/>
    <property type="match status" value="1"/>
</dbReference>
<keyword evidence="3 5" id="KW-0067">ATP-binding</keyword>
<keyword evidence="4 5" id="KW-0173">Coenzyme A biosynthesis</keyword>
<name>A0A8D3Y3B8_9GAMM</name>
<dbReference type="UniPathway" id="UPA00241">
    <property type="reaction ID" value="UER00356"/>
</dbReference>
<evidence type="ECO:0000313" key="7">
    <source>
        <dbReference type="EMBL" id="AJE16481.1"/>
    </source>
</evidence>
<dbReference type="PROSITE" id="PS51219">
    <property type="entry name" value="DPCK"/>
    <property type="match status" value="1"/>
</dbReference>
<keyword evidence="5" id="KW-0808">Transferase</keyword>
<evidence type="ECO:0000256" key="4">
    <source>
        <dbReference type="ARBA" id="ARBA00022993"/>
    </source>
</evidence>
<keyword evidence="5" id="KW-0963">Cytoplasm</keyword>
<dbReference type="InterPro" id="IPR027417">
    <property type="entry name" value="P-loop_NTPase"/>
</dbReference>
<comment type="pathway">
    <text evidence="5">Cofactor biosynthesis; coenzyme A biosynthesis; CoA from (R)-pantothenate: step 5/5.</text>
</comment>
<dbReference type="Proteomes" id="UP000031271">
    <property type="component" value="Chromosome"/>
</dbReference>
<dbReference type="KEGG" id="pbm:CL52_16075"/>
<dbReference type="GeneID" id="77261409"/>
<dbReference type="Gene3D" id="3.40.50.300">
    <property type="entry name" value="P-loop containing nucleotide triphosphate hydrolases"/>
    <property type="match status" value="1"/>
</dbReference>
<evidence type="ECO:0000256" key="2">
    <source>
        <dbReference type="ARBA" id="ARBA00022741"/>
    </source>
</evidence>
<dbReference type="GO" id="GO:0004140">
    <property type="term" value="F:dephospho-CoA kinase activity"/>
    <property type="evidence" value="ECO:0007669"/>
    <property type="project" value="UniProtKB-UniRule"/>
</dbReference>
<dbReference type="EMBL" id="CP007511">
    <property type="protein sequence ID" value="AJE16481.1"/>
    <property type="molecule type" value="Genomic_DNA"/>
</dbReference>
<evidence type="ECO:0000313" key="8">
    <source>
        <dbReference type="EMBL" id="SDM81396.1"/>
    </source>
</evidence>
<dbReference type="Pfam" id="PF01121">
    <property type="entry name" value="CoaE"/>
    <property type="match status" value="1"/>
</dbReference>
<dbReference type="AlphaFoldDB" id="A0A8D3Y3B8"/>
<proteinExistence type="inferred from homology"/>
<reference evidence="9" key="1">
    <citation type="submission" date="2014-03" db="EMBL/GenBank/DDBJ databases">
        <title>Complete genome of Pseudomonas balearica DSM 6083T, a sewage water isolate from an enrichment with 2-methylnaphthalene.</title>
        <authorList>
            <person name="Salva-Serra F."/>
            <person name="Jaen-Luchoro D."/>
            <person name="Busquets A."/>
            <person name="Pena A."/>
            <person name="Gomila M."/>
            <person name="Bosch R."/>
            <person name="Nogales B."/>
            <person name="Garcia-Valdes E."/>
            <person name="Lalucat J."/>
            <person name="Bennasar A."/>
        </authorList>
    </citation>
    <scope>NUCLEOTIDE SEQUENCE [LARGE SCALE GENOMIC DNA]</scope>
    <source>
        <strain evidence="9">DSM 6083</strain>
    </source>
</reference>
<dbReference type="EC" id="2.7.1.24" evidence="5 6"/>
<evidence type="ECO:0000256" key="1">
    <source>
        <dbReference type="ARBA" id="ARBA00009018"/>
    </source>
</evidence>
<feature type="binding site" evidence="5">
    <location>
        <begin position="13"/>
        <end position="18"/>
    </location>
    <ligand>
        <name>ATP</name>
        <dbReference type="ChEBI" id="CHEBI:30616"/>
    </ligand>
</feature>
<dbReference type="HAMAP" id="MF_00376">
    <property type="entry name" value="Dephospho_CoA_kinase"/>
    <property type="match status" value="1"/>
</dbReference>
<dbReference type="EMBL" id="FNHO01000009">
    <property type="protein sequence ID" value="SDM81396.1"/>
    <property type="molecule type" value="Genomic_DNA"/>
</dbReference>
<dbReference type="InterPro" id="IPR001977">
    <property type="entry name" value="Depp_CoAkinase"/>
</dbReference>
<comment type="catalytic activity">
    <reaction evidence="5">
        <text>3'-dephospho-CoA + ATP = ADP + CoA + H(+)</text>
        <dbReference type="Rhea" id="RHEA:18245"/>
        <dbReference type="ChEBI" id="CHEBI:15378"/>
        <dbReference type="ChEBI" id="CHEBI:30616"/>
        <dbReference type="ChEBI" id="CHEBI:57287"/>
        <dbReference type="ChEBI" id="CHEBI:57328"/>
        <dbReference type="ChEBI" id="CHEBI:456216"/>
        <dbReference type="EC" id="2.7.1.24"/>
    </reaction>
</comment>